<comment type="catalytic activity">
    <reaction evidence="9">
        <text>S-methyl-5'-thioadenosine + phosphate = 5-(methylsulfanyl)-alpha-D-ribose 1-phosphate + adenine</text>
        <dbReference type="Rhea" id="RHEA:11852"/>
        <dbReference type="ChEBI" id="CHEBI:16708"/>
        <dbReference type="ChEBI" id="CHEBI:17509"/>
        <dbReference type="ChEBI" id="CHEBI:43474"/>
        <dbReference type="ChEBI" id="CHEBI:58533"/>
        <dbReference type="EC" id="2.4.2.28"/>
    </reaction>
    <physiologicalReaction direction="left-to-right" evidence="9">
        <dbReference type="Rhea" id="RHEA:11853"/>
    </physiologicalReaction>
</comment>
<gene>
    <name evidence="11" type="primary">pgeF</name>
    <name evidence="11" type="ORF">HHL21_06970</name>
</gene>
<evidence type="ECO:0000313" key="11">
    <source>
        <dbReference type="EMBL" id="NML60830.1"/>
    </source>
</evidence>
<evidence type="ECO:0000256" key="8">
    <source>
        <dbReference type="ARBA" id="ARBA00048968"/>
    </source>
</evidence>
<evidence type="ECO:0000256" key="4">
    <source>
        <dbReference type="ARBA" id="ARBA00022723"/>
    </source>
</evidence>
<dbReference type="RefSeq" id="WP_169464543.1">
    <property type="nucleotide sequence ID" value="NZ_JABBGG010000003.1"/>
</dbReference>
<evidence type="ECO:0000256" key="1">
    <source>
        <dbReference type="ARBA" id="ARBA00000553"/>
    </source>
</evidence>
<keyword evidence="5" id="KW-0378">Hydrolase</keyword>
<comment type="catalytic activity">
    <reaction evidence="8">
        <text>adenosine + phosphate = alpha-D-ribose 1-phosphate + adenine</text>
        <dbReference type="Rhea" id="RHEA:27642"/>
        <dbReference type="ChEBI" id="CHEBI:16335"/>
        <dbReference type="ChEBI" id="CHEBI:16708"/>
        <dbReference type="ChEBI" id="CHEBI:43474"/>
        <dbReference type="ChEBI" id="CHEBI:57720"/>
        <dbReference type="EC" id="2.4.2.1"/>
    </reaction>
    <physiologicalReaction direction="left-to-right" evidence="8">
        <dbReference type="Rhea" id="RHEA:27643"/>
    </physiologicalReaction>
</comment>
<dbReference type="PANTHER" id="PTHR30616">
    <property type="entry name" value="UNCHARACTERIZED PROTEIN YFIH"/>
    <property type="match status" value="1"/>
</dbReference>
<sequence length="262" mass="27134">MTQAQFITPDWPDAPANIGAMATLRGGGVSTGPYDDGRGGCGLNLGLHCGDDAEAVRENRALLQSLLPATPAWTSQVHGIAVADSATVIPGAPVQVADAGVSDRPGVVCAVMTADCLPVLFADLEGKVVGAAHAGWRGLAAGVLAETVAAMRARGAGEITAWLGPAIGPQAFEVGADVLESFVAGAHGDAEAHQVRAAFAPYPGHEGKYLADIYSLARLFLARDGVTRASGGTHCTFTERDSFYSYRRDHLTGRQASLIWLK</sequence>
<comment type="caution">
    <text evidence="11">The sequence shown here is derived from an EMBL/GenBank/DDBJ whole genome shotgun (WGS) entry which is preliminary data.</text>
</comment>
<comment type="catalytic activity">
    <reaction evidence="7">
        <text>adenosine + H2O + H(+) = inosine + NH4(+)</text>
        <dbReference type="Rhea" id="RHEA:24408"/>
        <dbReference type="ChEBI" id="CHEBI:15377"/>
        <dbReference type="ChEBI" id="CHEBI:15378"/>
        <dbReference type="ChEBI" id="CHEBI:16335"/>
        <dbReference type="ChEBI" id="CHEBI:17596"/>
        <dbReference type="ChEBI" id="CHEBI:28938"/>
        <dbReference type="EC" id="3.5.4.4"/>
    </reaction>
    <physiologicalReaction direction="left-to-right" evidence="7">
        <dbReference type="Rhea" id="RHEA:24409"/>
    </physiologicalReaction>
</comment>
<dbReference type="InterPro" id="IPR011324">
    <property type="entry name" value="Cytotoxic_necrot_fac-like_cat"/>
</dbReference>
<dbReference type="CDD" id="cd16833">
    <property type="entry name" value="YfiH"/>
    <property type="match status" value="1"/>
</dbReference>
<keyword evidence="6" id="KW-0862">Zinc</keyword>
<comment type="catalytic activity">
    <reaction evidence="1">
        <text>inosine + phosphate = alpha-D-ribose 1-phosphate + hypoxanthine</text>
        <dbReference type="Rhea" id="RHEA:27646"/>
        <dbReference type="ChEBI" id="CHEBI:17368"/>
        <dbReference type="ChEBI" id="CHEBI:17596"/>
        <dbReference type="ChEBI" id="CHEBI:43474"/>
        <dbReference type="ChEBI" id="CHEBI:57720"/>
        <dbReference type="EC" id="2.4.2.1"/>
    </reaction>
    <physiologicalReaction direction="left-to-right" evidence="1">
        <dbReference type="Rhea" id="RHEA:27647"/>
    </physiologicalReaction>
</comment>
<evidence type="ECO:0000313" key="12">
    <source>
        <dbReference type="Proteomes" id="UP000583752"/>
    </source>
</evidence>
<evidence type="ECO:0000256" key="9">
    <source>
        <dbReference type="ARBA" id="ARBA00049893"/>
    </source>
</evidence>
<dbReference type="Pfam" id="PF02578">
    <property type="entry name" value="Cu-oxidase_4"/>
    <property type="match status" value="1"/>
</dbReference>
<evidence type="ECO:0000256" key="10">
    <source>
        <dbReference type="RuleBase" id="RU361274"/>
    </source>
</evidence>
<accession>A0A848HKW9</accession>
<dbReference type="AlphaFoldDB" id="A0A848HKW9"/>
<evidence type="ECO:0000256" key="6">
    <source>
        <dbReference type="ARBA" id="ARBA00022833"/>
    </source>
</evidence>
<reference evidence="11 12" key="1">
    <citation type="submission" date="2020-04" db="EMBL/GenBank/DDBJ databases">
        <title>Massilia sp. RP-1-19 isolated from soil.</title>
        <authorList>
            <person name="Dahal R.H."/>
        </authorList>
    </citation>
    <scope>NUCLEOTIDE SEQUENCE [LARGE SCALE GENOMIC DNA]</scope>
    <source>
        <strain evidence="11 12">RP-1-19</strain>
    </source>
</reference>
<dbReference type="NCBIfam" id="TIGR00726">
    <property type="entry name" value="peptidoglycan editing factor PgeF"/>
    <property type="match status" value="1"/>
</dbReference>
<dbReference type="GO" id="GO:0017061">
    <property type="term" value="F:S-methyl-5-thioadenosine phosphorylase activity"/>
    <property type="evidence" value="ECO:0007669"/>
    <property type="project" value="UniProtKB-EC"/>
</dbReference>
<keyword evidence="12" id="KW-1185">Reference proteome</keyword>
<dbReference type="EMBL" id="JABBGG010000003">
    <property type="protein sequence ID" value="NML60830.1"/>
    <property type="molecule type" value="Genomic_DNA"/>
</dbReference>
<dbReference type="InterPro" id="IPR038371">
    <property type="entry name" value="Cu_polyphenol_OxRdtase_sf"/>
</dbReference>
<dbReference type="GO" id="GO:0016787">
    <property type="term" value="F:hydrolase activity"/>
    <property type="evidence" value="ECO:0007669"/>
    <property type="project" value="UniProtKB-KW"/>
</dbReference>
<keyword evidence="4" id="KW-0479">Metal-binding</keyword>
<evidence type="ECO:0000256" key="3">
    <source>
        <dbReference type="ARBA" id="ARBA00022679"/>
    </source>
</evidence>
<evidence type="ECO:0000256" key="2">
    <source>
        <dbReference type="ARBA" id="ARBA00007353"/>
    </source>
</evidence>
<keyword evidence="3" id="KW-0808">Transferase</keyword>
<dbReference type="Gene3D" id="3.60.140.10">
    <property type="entry name" value="CNF1/YfiH-like putative cysteine hydrolases"/>
    <property type="match status" value="1"/>
</dbReference>
<organism evidence="11 12">
    <name type="scientific">Massilia polaris</name>
    <dbReference type="NCBI Taxonomy" id="2728846"/>
    <lineage>
        <taxon>Bacteria</taxon>
        <taxon>Pseudomonadati</taxon>
        <taxon>Pseudomonadota</taxon>
        <taxon>Betaproteobacteria</taxon>
        <taxon>Burkholderiales</taxon>
        <taxon>Oxalobacteraceae</taxon>
        <taxon>Telluria group</taxon>
        <taxon>Massilia</taxon>
    </lineage>
</organism>
<dbReference type="SUPFAM" id="SSF64438">
    <property type="entry name" value="CNF1/YfiH-like putative cysteine hydrolases"/>
    <property type="match status" value="1"/>
</dbReference>
<evidence type="ECO:0000256" key="5">
    <source>
        <dbReference type="ARBA" id="ARBA00022801"/>
    </source>
</evidence>
<dbReference type="InterPro" id="IPR003730">
    <property type="entry name" value="Cu_polyphenol_OxRdtase"/>
</dbReference>
<dbReference type="Proteomes" id="UP000583752">
    <property type="component" value="Unassembled WGS sequence"/>
</dbReference>
<dbReference type="GO" id="GO:0005507">
    <property type="term" value="F:copper ion binding"/>
    <property type="evidence" value="ECO:0007669"/>
    <property type="project" value="TreeGrafter"/>
</dbReference>
<proteinExistence type="inferred from homology"/>
<dbReference type="PANTHER" id="PTHR30616:SF2">
    <property type="entry name" value="PURINE NUCLEOSIDE PHOSPHORYLASE LACC1"/>
    <property type="match status" value="1"/>
</dbReference>
<evidence type="ECO:0000256" key="7">
    <source>
        <dbReference type="ARBA" id="ARBA00047989"/>
    </source>
</evidence>
<name>A0A848HKW9_9BURK</name>
<protein>
    <recommendedName>
        <fullName evidence="10">Purine nucleoside phosphorylase</fullName>
    </recommendedName>
</protein>
<comment type="similarity">
    <text evidence="2 10">Belongs to the purine nucleoside phosphorylase YfiH/LACC1 family.</text>
</comment>